<organism evidence="2 3">
    <name type="scientific">Ampelomyces quisqualis</name>
    <name type="common">Powdery mildew agent</name>
    <dbReference type="NCBI Taxonomy" id="50730"/>
    <lineage>
        <taxon>Eukaryota</taxon>
        <taxon>Fungi</taxon>
        <taxon>Dikarya</taxon>
        <taxon>Ascomycota</taxon>
        <taxon>Pezizomycotina</taxon>
        <taxon>Dothideomycetes</taxon>
        <taxon>Pleosporomycetidae</taxon>
        <taxon>Pleosporales</taxon>
        <taxon>Pleosporineae</taxon>
        <taxon>Phaeosphaeriaceae</taxon>
        <taxon>Ampelomyces</taxon>
    </lineage>
</organism>
<feature type="compositionally biased region" description="Basic residues" evidence="1">
    <location>
        <begin position="26"/>
        <end position="39"/>
    </location>
</feature>
<evidence type="ECO:0000313" key="3">
    <source>
        <dbReference type="Proteomes" id="UP000800096"/>
    </source>
</evidence>
<feature type="compositionally biased region" description="Polar residues" evidence="1">
    <location>
        <begin position="67"/>
        <end position="86"/>
    </location>
</feature>
<dbReference type="OrthoDB" id="3793790at2759"/>
<feature type="compositionally biased region" description="Basic and acidic residues" evidence="1">
    <location>
        <begin position="93"/>
        <end position="108"/>
    </location>
</feature>
<evidence type="ECO:0000256" key="1">
    <source>
        <dbReference type="SAM" id="MobiDB-lite"/>
    </source>
</evidence>
<accession>A0A6A5QZT9</accession>
<name>A0A6A5QZT9_AMPQU</name>
<feature type="region of interest" description="Disordered" evidence="1">
    <location>
        <begin position="380"/>
        <end position="411"/>
    </location>
</feature>
<proteinExistence type="predicted"/>
<feature type="region of interest" description="Disordered" evidence="1">
    <location>
        <begin position="25"/>
        <end position="110"/>
    </location>
</feature>
<feature type="compositionally biased region" description="Basic and acidic residues" evidence="1">
    <location>
        <begin position="396"/>
        <end position="411"/>
    </location>
</feature>
<dbReference type="EMBL" id="ML979132">
    <property type="protein sequence ID" value="KAF1920932.1"/>
    <property type="molecule type" value="Genomic_DNA"/>
</dbReference>
<sequence>MDTGKNPARHTNIIDDLDAIALAQQGRRKAGSAKKKKKVGTAGTTAASNLRPPTPNKPAEAQRAGPSPSQNALGSRSTSLKKSTVSAGGGSRVYEKDGIRVPRYETGGKQRPHARLSISLRNKSTDLLLDIVEDYAGVAGRKAFVDANTTKAEIAEWIEAQEMRALGSHPKSNLTLSDESLKVHDRAVDFDEPVGQPANYKGNRKAPMHPRDREQGKRKLDSAFEPTQSSQQTTKRHKNRHMDTQLAKQSLARYPKPKANTEDENHHASRKSRKAARRKLNEVMPTLHEDAPEESTKQATEKIMQLPKDIRVTNFMSNVGMHPDNPDTSTMVVRQPEQSEDRILTASTNTMTGKPILHDVSIARNPSQRQLLPKKSVEPPFLKKGIHGRHGGFTNDPDRRPGRGHHVTTEDQKGLDEYLDFRSQVLQAYPRFPGVDAGEEMHPEVKEGWDDNERWYNSFTHKYPGNSVSHLWPCGCEKMRGNSESSDSEEE</sequence>
<protein>
    <submittedName>
        <fullName evidence="2">Uncharacterized protein</fullName>
    </submittedName>
</protein>
<feature type="compositionally biased region" description="Basic and acidic residues" evidence="1">
    <location>
        <begin position="209"/>
        <end position="222"/>
    </location>
</feature>
<dbReference type="AlphaFoldDB" id="A0A6A5QZT9"/>
<evidence type="ECO:0000313" key="2">
    <source>
        <dbReference type="EMBL" id="KAF1920932.1"/>
    </source>
</evidence>
<reference evidence="2" key="1">
    <citation type="journal article" date="2020" name="Stud. Mycol.">
        <title>101 Dothideomycetes genomes: a test case for predicting lifestyles and emergence of pathogens.</title>
        <authorList>
            <person name="Haridas S."/>
            <person name="Albert R."/>
            <person name="Binder M."/>
            <person name="Bloem J."/>
            <person name="Labutti K."/>
            <person name="Salamov A."/>
            <person name="Andreopoulos B."/>
            <person name="Baker S."/>
            <person name="Barry K."/>
            <person name="Bills G."/>
            <person name="Bluhm B."/>
            <person name="Cannon C."/>
            <person name="Castanera R."/>
            <person name="Culley D."/>
            <person name="Daum C."/>
            <person name="Ezra D."/>
            <person name="Gonzalez J."/>
            <person name="Henrissat B."/>
            <person name="Kuo A."/>
            <person name="Liang C."/>
            <person name="Lipzen A."/>
            <person name="Lutzoni F."/>
            <person name="Magnuson J."/>
            <person name="Mondo S."/>
            <person name="Nolan M."/>
            <person name="Ohm R."/>
            <person name="Pangilinan J."/>
            <person name="Park H.-J."/>
            <person name="Ramirez L."/>
            <person name="Alfaro M."/>
            <person name="Sun H."/>
            <person name="Tritt A."/>
            <person name="Yoshinaga Y."/>
            <person name="Zwiers L.-H."/>
            <person name="Turgeon B."/>
            <person name="Goodwin S."/>
            <person name="Spatafora J."/>
            <person name="Crous P."/>
            <person name="Grigoriev I."/>
        </authorList>
    </citation>
    <scope>NUCLEOTIDE SEQUENCE</scope>
    <source>
        <strain evidence="2">HMLAC05119</strain>
    </source>
</reference>
<dbReference type="Proteomes" id="UP000800096">
    <property type="component" value="Unassembled WGS sequence"/>
</dbReference>
<feature type="region of interest" description="Disordered" evidence="1">
    <location>
        <begin position="190"/>
        <end position="276"/>
    </location>
</feature>
<gene>
    <name evidence="2" type="ORF">BDU57DRAFT_29917</name>
</gene>
<keyword evidence="3" id="KW-1185">Reference proteome</keyword>